<accession>B9Y699</accession>
<dbReference type="EMBL" id="ACCF01000079">
    <property type="protein sequence ID" value="EEF68497.1"/>
    <property type="molecule type" value="Genomic_DNA"/>
</dbReference>
<dbReference type="OrthoDB" id="9801263at2"/>
<proteinExistence type="predicted"/>
<evidence type="ECO:0000313" key="1">
    <source>
        <dbReference type="EMBL" id="EEF68497.1"/>
    </source>
</evidence>
<dbReference type="AlphaFoldDB" id="B9Y699"/>
<dbReference type="Proteomes" id="UP000005950">
    <property type="component" value="Unassembled WGS sequence"/>
</dbReference>
<comment type="caution">
    <text evidence="1">The sequence shown here is derived from an EMBL/GenBank/DDBJ whole genome shotgun (WGS) entry which is preliminary data.</text>
</comment>
<reference evidence="1 2" key="2">
    <citation type="submission" date="2009-02" db="EMBL/GenBank/DDBJ databases">
        <title>Draft genome sequence of Holdemania filiformis DSM 12042.</title>
        <authorList>
            <person name="Sudarsanam P."/>
            <person name="Ley R."/>
            <person name="Guruge J."/>
            <person name="Turnbaugh P.J."/>
            <person name="Mahowald M."/>
            <person name="Liep D."/>
            <person name="Gordon J."/>
        </authorList>
    </citation>
    <scope>NUCLEOTIDE SEQUENCE [LARGE SCALE GENOMIC DNA]</scope>
    <source>
        <strain evidence="1 2">DSM 12042</strain>
    </source>
</reference>
<evidence type="ECO:0000313" key="2">
    <source>
        <dbReference type="Proteomes" id="UP000005950"/>
    </source>
</evidence>
<name>B9Y699_9FIRM</name>
<dbReference type="HOGENOM" id="CLU_3044164_0_0_9"/>
<protein>
    <submittedName>
        <fullName evidence="1">Uncharacterized protein</fullName>
    </submittedName>
</protein>
<sequence length="54" mass="5996">MSENLLSISNHQFDDVIAIIVKARSRAMKAVNAELINMYLEIGAYVSERVKSVG</sequence>
<organism evidence="1 2">
    <name type="scientific">Holdemania filiformis DSM 12042</name>
    <dbReference type="NCBI Taxonomy" id="545696"/>
    <lineage>
        <taxon>Bacteria</taxon>
        <taxon>Bacillati</taxon>
        <taxon>Bacillota</taxon>
        <taxon>Erysipelotrichia</taxon>
        <taxon>Erysipelotrichales</taxon>
        <taxon>Erysipelotrichaceae</taxon>
        <taxon>Holdemania</taxon>
    </lineage>
</organism>
<gene>
    <name evidence="1" type="ORF">HOLDEFILI_01331</name>
</gene>
<reference evidence="1 2" key="1">
    <citation type="submission" date="2008-12" db="EMBL/GenBank/DDBJ databases">
        <authorList>
            <person name="Fulton L."/>
            <person name="Clifton S."/>
            <person name="Fulton B."/>
            <person name="Xu J."/>
            <person name="Minx P."/>
            <person name="Pepin K.H."/>
            <person name="Johnson M."/>
            <person name="Bhonagiri V."/>
            <person name="Nash W.E."/>
            <person name="Mardis E.R."/>
            <person name="Wilson R.K."/>
        </authorList>
    </citation>
    <scope>NUCLEOTIDE SEQUENCE [LARGE SCALE GENOMIC DNA]</scope>
    <source>
        <strain evidence="1 2">DSM 12042</strain>
    </source>
</reference>